<comment type="caution">
    <text evidence="1">The sequence shown here is derived from an EMBL/GenBank/DDBJ whole genome shotgun (WGS) entry which is preliminary data.</text>
</comment>
<accession>A0A1V5SUV3</accession>
<sequence length="75" mass="9406">MEERTLDGLWEKIEKENPVLWAQMENFYGPMSKKILLMEWNRVKHKWEKDWRFEKLISDWYIQGRLRKHGGKTRR</sequence>
<dbReference type="EMBL" id="MWBQ01000079">
    <property type="protein sequence ID" value="OQA58104.1"/>
    <property type="molecule type" value="Genomic_DNA"/>
</dbReference>
<gene>
    <name evidence="1" type="ORF">BWY41_01112</name>
</gene>
<proteinExistence type="predicted"/>
<protein>
    <submittedName>
        <fullName evidence="1">Uncharacterized protein</fullName>
    </submittedName>
</protein>
<name>A0A1V5SUV3_9BACT</name>
<dbReference type="AlphaFoldDB" id="A0A1V5SUV3"/>
<dbReference type="Proteomes" id="UP000485569">
    <property type="component" value="Unassembled WGS sequence"/>
</dbReference>
<reference evidence="1" key="1">
    <citation type="submission" date="2017-02" db="EMBL/GenBank/DDBJ databases">
        <title>Delving into the versatile metabolic prowess of the omnipresent phylum Bacteroidetes.</title>
        <authorList>
            <person name="Nobu M.K."/>
            <person name="Mei R."/>
            <person name="Narihiro T."/>
            <person name="Kuroda K."/>
            <person name="Liu W.-T."/>
        </authorList>
    </citation>
    <scope>NUCLEOTIDE SEQUENCE</scope>
    <source>
        <strain evidence="1">ADurb.Bin276</strain>
    </source>
</reference>
<evidence type="ECO:0000313" key="1">
    <source>
        <dbReference type="EMBL" id="OQA58104.1"/>
    </source>
</evidence>
<organism evidence="1">
    <name type="scientific">Candidatus Atribacter allofermentans</name>
    <dbReference type="NCBI Taxonomy" id="1852833"/>
    <lineage>
        <taxon>Bacteria</taxon>
        <taxon>Pseudomonadati</taxon>
        <taxon>Atribacterota</taxon>
        <taxon>Atribacteria</taxon>
        <taxon>Atribacterales</taxon>
        <taxon>Atribacteraceae</taxon>
        <taxon>Atribacter</taxon>
    </lineage>
</organism>